<name>A0ABZ1H1V3_9ACTN</name>
<gene>
    <name evidence="2" type="ORF">OIE73_39040</name>
</gene>
<evidence type="ECO:0000256" key="1">
    <source>
        <dbReference type="SAM" id="MobiDB-lite"/>
    </source>
</evidence>
<dbReference type="RefSeq" id="WP_326756751.1">
    <property type="nucleotide sequence ID" value="NZ_CP109134.1"/>
</dbReference>
<proteinExistence type="predicted"/>
<dbReference type="GeneID" id="91548707"/>
<keyword evidence="3" id="KW-1185">Reference proteome</keyword>
<dbReference type="EMBL" id="CP109134">
    <property type="protein sequence ID" value="WSD11078.1"/>
    <property type="molecule type" value="Genomic_DNA"/>
</dbReference>
<evidence type="ECO:0000313" key="2">
    <source>
        <dbReference type="EMBL" id="WSD11078.1"/>
    </source>
</evidence>
<accession>A0ABZ1H1V3</accession>
<dbReference type="Proteomes" id="UP001335325">
    <property type="component" value="Chromosome"/>
</dbReference>
<sequence length="57" mass="6445">MLAYFRRRLVRGVAGDVDADFDHQLGRTRVTPEVLFVPHPAENDQPFHGRSAPGRSE</sequence>
<organism evidence="2 3">
    <name type="scientific">Streptomyces hirsutus</name>
    <dbReference type="NCBI Taxonomy" id="35620"/>
    <lineage>
        <taxon>Bacteria</taxon>
        <taxon>Bacillati</taxon>
        <taxon>Actinomycetota</taxon>
        <taxon>Actinomycetes</taxon>
        <taxon>Kitasatosporales</taxon>
        <taxon>Streptomycetaceae</taxon>
        <taxon>Streptomyces</taxon>
    </lineage>
</organism>
<feature type="region of interest" description="Disordered" evidence="1">
    <location>
        <begin position="38"/>
        <end position="57"/>
    </location>
</feature>
<protein>
    <submittedName>
        <fullName evidence="2">Uncharacterized protein</fullName>
    </submittedName>
</protein>
<evidence type="ECO:0000313" key="3">
    <source>
        <dbReference type="Proteomes" id="UP001335325"/>
    </source>
</evidence>
<reference evidence="2 3" key="1">
    <citation type="submission" date="2022-10" db="EMBL/GenBank/DDBJ databases">
        <title>The complete genomes of actinobacterial strains from the NBC collection.</title>
        <authorList>
            <person name="Joergensen T.S."/>
            <person name="Alvarez Arevalo M."/>
            <person name="Sterndorff E.B."/>
            <person name="Faurdal D."/>
            <person name="Vuksanovic O."/>
            <person name="Mourched A.-S."/>
            <person name="Charusanti P."/>
            <person name="Shaw S."/>
            <person name="Blin K."/>
            <person name="Weber T."/>
        </authorList>
    </citation>
    <scope>NUCLEOTIDE SEQUENCE [LARGE SCALE GENOMIC DNA]</scope>
    <source>
        <strain evidence="2 3">NBC 01753</strain>
    </source>
</reference>